<name>A0A0L6JH63_9FIRM</name>
<dbReference type="EMBL" id="LGTC01000001">
    <property type="protein sequence ID" value="KNY25050.1"/>
    <property type="molecule type" value="Genomic_DNA"/>
</dbReference>
<keyword evidence="2 5" id="KW-0812">Transmembrane</keyword>
<reference evidence="8" key="1">
    <citation type="submission" date="2015-07" db="EMBL/GenBank/DDBJ databases">
        <title>Near-Complete Genome Sequence of the Cellulolytic Bacterium Bacteroides (Pseudobacteroides) cellulosolvens ATCC 35603.</title>
        <authorList>
            <person name="Dassa B."/>
            <person name="Utturkar S.M."/>
            <person name="Klingeman D.M."/>
            <person name="Hurt R.A."/>
            <person name="Keller M."/>
            <person name="Xu J."/>
            <person name="Reddy Y.H.K."/>
            <person name="Borovok I."/>
            <person name="Grinberg I.R."/>
            <person name="Lamed R."/>
            <person name="Zhivin O."/>
            <person name="Bayer E.A."/>
            <person name="Brown S.D."/>
        </authorList>
    </citation>
    <scope>NUCLEOTIDE SEQUENCE [LARGE SCALE GENOMIC DNA]</scope>
    <source>
        <strain evidence="8">DSM 2933</strain>
    </source>
</reference>
<dbReference type="RefSeq" id="WP_036946193.1">
    <property type="nucleotide sequence ID" value="NZ_KN050763.1"/>
</dbReference>
<proteinExistence type="predicted"/>
<dbReference type="Proteomes" id="UP000036923">
    <property type="component" value="Unassembled WGS sequence"/>
</dbReference>
<protein>
    <submittedName>
        <fullName evidence="7">RDD domain containing protein</fullName>
    </submittedName>
</protein>
<evidence type="ECO:0000256" key="1">
    <source>
        <dbReference type="ARBA" id="ARBA00004141"/>
    </source>
</evidence>
<keyword evidence="8" id="KW-1185">Reference proteome</keyword>
<dbReference type="AlphaFoldDB" id="A0A0L6JH63"/>
<dbReference type="PANTHER" id="PTHR38480">
    <property type="entry name" value="SLR0254 PROTEIN"/>
    <property type="match status" value="1"/>
</dbReference>
<dbReference type="STRING" id="398512.Bccel_0307"/>
<dbReference type="OrthoDB" id="9787732at2"/>
<dbReference type="Pfam" id="PF06271">
    <property type="entry name" value="RDD"/>
    <property type="match status" value="1"/>
</dbReference>
<evidence type="ECO:0000256" key="5">
    <source>
        <dbReference type="SAM" id="Phobius"/>
    </source>
</evidence>
<evidence type="ECO:0000256" key="3">
    <source>
        <dbReference type="ARBA" id="ARBA00022989"/>
    </source>
</evidence>
<feature type="transmembrane region" description="Helical" evidence="5">
    <location>
        <begin position="26"/>
        <end position="48"/>
    </location>
</feature>
<evidence type="ECO:0000256" key="4">
    <source>
        <dbReference type="ARBA" id="ARBA00023136"/>
    </source>
</evidence>
<sequence length="250" mass="29097">MRKIKNIITPENVFIDFELAGLGSRFLAFLIDFMIQCFSIFLIIIMIFSSGFSMYQGEEIDSYITALGIVVVFVIYNGYFIFFEMLMNGQSPGKRLLNLMVIKETGEAITFFDSALRNIIRVIDFLPSFYLAGSLIMVFNKNYKRIGDMAANTIVVKKLKNEKPLTAKDILAGFSMEIKSNGTNIYPVNEYEFNVLKEFMERKEQLGEKKSLFTFYLNRYFHSKFNMEIKGKNPYEFFNEILFMNKDRGK</sequence>
<dbReference type="GO" id="GO:0016020">
    <property type="term" value="C:membrane"/>
    <property type="evidence" value="ECO:0007669"/>
    <property type="project" value="UniProtKB-SubCell"/>
</dbReference>
<organism evidence="7 8">
    <name type="scientific">Pseudobacteroides cellulosolvens ATCC 35603 = DSM 2933</name>
    <dbReference type="NCBI Taxonomy" id="398512"/>
    <lineage>
        <taxon>Bacteria</taxon>
        <taxon>Bacillati</taxon>
        <taxon>Bacillota</taxon>
        <taxon>Clostridia</taxon>
        <taxon>Eubacteriales</taxon>
        <taxon>Oscillospiraceae</taxon>
        <taxon>Pseudobacteroides</taxon>
    </lineage>
</organism>
<comment type="subcellular location">
    <subcellularLocation>
        <location evidence="1">Membrane</location>
        <topology evidence="1">Multi-pass membrane protein</topology>
    </subcellularLocation>
</comment>
<gene>
    <name evidence="7" type="ORF">Bccel_0307</name>
</gene>
<evidence type="ECO:0000256" key="2">
    <source>
        <dbReference type="ARBA" id="ARBA00022692"/>
    </source>
</evidence>
<feature type="domain" description="RDD" evidence="6">
    <location>
        <begin position="19"/>
        <end position="152"/>
    </location>
</feature>
<dbReference type="eggNOG" id="COG1714">
    <property type="taxonomic scope" value="Bacteria"/>
</dbReference>
<accession>A0A0L6JH63</accession>
<dbReference type="PANTHER" id="PTHR38480:SF1">
    <property type="entry name" value="SLR0254 PROTEIN"/>
    <property type="match status" value="1"/>
</dbReference>
<evidence type="ECO:0000313" key="7">
    <source>
        <dbReference type="EMBL" id="KNY25050.1"/>
    </source>
</evidence>
<keyword evidence="4 5" id="KW-0472">Membrane</keyword>
<evidence type="ECO:0000313" key="8">
    <source>
        <dbReference type="Proteomes" id="UP000036923"/>
    </source>
</evidence>
<dbReference type="InterPro" id="IPR010432">
    <property type="entry name" value="RDD"/>
</dbReference>
<keyword evidence="3 5" id="KW-1133">Transmembrane helix</keyword>
<feature type="transmembrane region" description="Helical" evidence="5">
    <location>
        <begin position="60"/>
        <end position="82"/>
    </location>
</feature>
<comment type="caution">
    <text evidence="7">The sequence shown here is derived from an EMBL/GenBank/DDBJ whole genome shotgun (WGS) entry which is preliminary data.</text>
</comment>
<evidence type="ECO:0000259" key="6">
    <source>
        <dbReference type="Pfam" id="PF06271"/>
    </source>
</evidence>